<comment type="caution">
    <text evidence="13">The sequence shown here is derived from an EMBL/GenBank/DDBJ whole genome shotgun (WGS) entry which is preliminary data.</text>
</comment>
<dbReference type="Pfam" id="PF00098">
    <property type="entry name" value="zf-CCHC"/>
    <property type="match status" value="1"/>
</dbReference>
<feature type="region of interest" description="Disordered" evidence="9">
    <location>
        <begin position="234"/>
        <end position="284"/>
    </location>
</feature>
<dbReference type="Pfam" id="PF00847">
    <property type="entry name" value="AP2"/>
    <property type="match status" value="1"/>
</dbReference>
<feature type="domain" description="Integrase catalytic" evidence="11">
    <location>
        <begin position="414"/>
        <end position="580"/>
    </location>
</feature>
<proteinExistence type="predicted"/>
<evidence type="ECO:0000256" key="9">
    <source>
        <dbReference type="SAM" id="MobiDB-lite"/>
    </source>
</evidence>
<dbReference type="InterPro" id="IPR036397">
    <property type="entry name" value="RNaseH_sf"/>
</dbReference>
<keyword evidence="6" id="KW-0804">Transcription</keyword>
<dbReference type="PANTHER" id="PTHR42648:SF25">
    <property type="entry name" value="RNA-DIRECTED DNA POLYMERASE"/>
    <property type="match status" value="1"/>
</dbReference>
<dbReference type="InterPro" id="IPR001471">
    <property type="entry name" value="AP2/ERF_dom"/>
</dbReference>
<dbReference type="InterPro" id="IPR054722">
    <property type="entry name" value="PolX-like_BBD"/>
</dbReference>
<keyword evidence="14" id="KW-1185">Reference proteome</keyword>
<feature type="domain" description="AP2/ERF" evidence="12">
    <location>
        <begin position="55"/>
        <end position="113"/>
    </location>
</feature>
<evidence type="ECO:0000256" key="8">
    <source>
        <dbReference type="PROSITE-ProRule" id="PRU00047"/>
    </source>
</evidence>
<dbReference type="PROSITE" id="PS50994">
    <property type="entry name" value="INTEGRASE"/>
    <property type="match status" value="1"/>
</dbReference>
<dbReference type="InterPro" id="IPR036875">
    <property type="entry name" value="Znf_CCHC_sf"/>
</dbReference>
<dbReference type="Pfam" id="PF22936">
    <property type="entry name" value="Pol_BBD"/>
    <property type="match status" value="1"/>
</dbReference>
<dbReference type="AlphaFoldDB" id="A0A5N6Q592"/>
<dbReference type="GO" id="GO:0003700">
    <property type="term" value="F:DNA-binding transcription factor activity"/>
    <property type="evidence" value="ECO:0007669"/>
    <property type="project" value="InterPro"/>
</dbReference>
<evidence type="ECO:0000256" key="5">
    <source>
        <dbReference type="ARBA" id="ARBA00023125"/>
    </source>
</evidence>
<dbReference type="PANTHER" id="PTHR42648">
    <property type="entry name" value="TRANSPOSASE, PUTATIVE-RELATED"/>
    <property type="match status" value="1"/>
</dbReference>
<evidence type="ECO:0000256" key="4">
    <source>
        <dbReference type="ARBA" id="ARBA00023015"/>
    </source>
</evidence>
<dbReference type="GO" id="GO:0006508">
    <property type="term" value="P:proteolysis"/>
    <property type="evidence" value="ECO:0007669"/>
    <property type="project" value="UniProtKB-KW"/>
</dbReference>
<dbReference type="Pfam" id="PF25597">
    <property type="entry name" value="SH3_retrovirus"/>
    <property type="match status" value="1"/>
</dbReference>
<dbReference type="GO" id="GO:0006952">
    <property type="term" value="P:defense response"/>
    <property type="evidence" value="ECO:0007669"/>
    <property type="project" value="UniProtKB-KW"/>
</dbReference>
<dbReference type="GO" id="GO:0008270">
    <property type="term" value="F:zinc ion binding"/>
    <property type="evidence" value="ECO:0007669"/>
    <property type="project" value="UniProtKB-KW"/>
</dbReference>
<comment type="subcellular location">
    <subcellularLocation>
        <location evidence="1">Nucleus</location>
    </subcellularLocation>
</comment>
<evidence type="ECO:0000259" key="12">
    <source>
        <dbReference type="PROSITE" id="PS51032"/>
    </source>
</evidence>
<dbReference type="GO" id="GO:0005634">
    <property type="term" value="C:nucleus"/>
    <property type="evidence" value="ECO:0007669"/>
    <property type="project" value="UniProtKB-SubCell"/>
</dbReference>
<feature type="compositionally biased region" description="Polar residues" evidence="9">
    <location>
        <begin position="244"/>
        <end position="255"/>
    </location>
</feature>
<dbReference type="InterPro" id="IPR001878">
    <property type="entry name" value="Znf_CCHC"/>
</dbReference>
<dbReference type="Proteomes" id="UP000326396">
    <property type="component" value="Linkage Group LG1"/>
</dbReference>
<keyword evidence="2" id="KW-0378">Hydrolase</keyword>
<organism evidence="13 14">
    <name type="scientific">Mikania micrantha</name>
    <name type="common">bitter vine</name>
    <dbReference type="NCBI Taxonomy" id="192012"/>
    <lineage>
        <taxon>Eukaryota</taxon>
        <taxon>Viridiplantae</taxon>
        <taxon>Streptophyta</taxon>
        <taxon>Embryophyta</taxon>
        <taxon>Tracheophyta</taxon>
        <taxon>Spermatophyta</taxon>
        <taxon>Magnoliopsida</taxon>
        <taxon>eudicotyledons</taxon>
        <taxon>Gunneridae</taxon>
        <taxon>Pentapetalae</taxon>
        <taxon>asterids</taxon>
        <taxon>campanulids</taxon>
        <taxon>Asterales</taxon>
        <taxon>Asteraceae</taxon>
        <taxon>Asteroideae</taxon>
        <taxon>Heliantheae alliance</taxon>
        <taxon>Eupatorieae</taxon>
        <taxon>Mikania</taxon>
    </lineage>
</organism>
<evidence type="ECO:0000256" key="6">
    <source>
        <dbReference type="ARBA" id="ARBA00023163"/>
    </source>
</evidence>
<dbReference type="SUPFAM" id="SSF54171">
    <property type="entry name" value="DNA-binding domain"/>
    <property type="match status" value="1"/>
</dbReference>
<dbReference type="GO" id="GO:0008233">
    <property type="term" value="F:peptidase activity"/>
    <property type="evidence" value="ECO:0007669"/>
    <property type="project" value="UniProtKB-KW"/>
</dbReference>
<dbReference type="GO" id="GO:0003677">
    <property type="term" value="F:DNA binding"/>
    <property type="evidence" value="ECO:0007669"/>
    <property type="project" value="UniProtKB-KW"/>
</dbReference>
<evidence type="ECO:0000256" key="2">
    <source>
        <dbReference type="ARBA" id="ARBA00022670"/>
    </source>
</evidence>
<keyword evidence="3" id="KW-0611">Plant defense</keyword>
<dbReference type="InterPro" id="IPR039537">
    <property type="entry name" value="Retrotran_Ty1/copia-like"/>
</dbReference>
<dbReference type="EMBL" id="SZYD01000001">
    <property type="protein sequence ID" value="KAD7479844.1"/>
    <property type="molecule type" value="Genomic_DNA"/>
</dbReference>
<accession>A0A5N6Q592</accession>
<dbReference type="PROSITE" id="PS50158">
    <property type="entry name" value="ZF_CCHC"/>
    <property type="match status" value="1"/>
</dbReference>
<dbReference type="SUPFAM" id="SSF57756">
    <property type="entry name" value="Retrovirus zinc finger-like domains"/>
    <property type="match status" value="1"/>
</dbReference>
<gene>
    <name evidence="13" type="ORF">E3N88_02980</name>
</gene>
<keyword evidence="8" id="KW-0479">Metal-binding</keyword>
<evidence type="ECO:0000256" key="7">
    <source>
        <dbReference type="ARBA" id="ARBA00023242"/>
    </source>
</evidence>
<evidence type="ECO:0000256" key="3">
    <source>
        <dbReference type="ARBA" id="ARBA00022821"/>
    </source>
</evidence>
<dbReference type="Pfam" id="PF00665">
    <property type="entry name" value="rve"/>
    <property type="match status" value="1"/>
</dbReference>
<dbReference type="Gene3D" id="3.30.420.10">
    <property type="entry name" value="Ribonuclease H-like superfamily/Ribonuclease H"/>
    <property type="match status" value="1"/>
</dbReference>
<dbReference type="InterPro" id="IPR016177">
    <property type="entry name" value="DNA-bd_dom_sf"/>
</dbReference>
<dbReference type="InterPro" id="IPR036955">
    <property type="entry name" value="AP2/ERF_dom_sf"/>
</dbReference>
<keyword evidence="4" id="KW-0805">Transcription regulation</keyword>
<keyword evidence="8" id="KW-0862">Zinc</keyword>
<dbReference type="GO" id="GO:0015074">
    <property type="term" value="P:DNA integration"/>
    <property type="evidence" value="ECO:0007669"/>
    <property type="project" value="InterPro"/>
</dbReference>
<dbReference type="PROSITE" id="PS51032">
    <property type="entry name" value="AP2_ERF"/>
    <property type="match status" value="1"/>
</dbReference>
<dbReference type="SMART" id="SM00380">
    <property type="entry name" value="AP2"/>
    <property type="match status" value="1"/>
</dbReference>
<dbReference type="InterPro" id="IPR012337">
    <property type="entry name" value="RNaseH-like_sf"/>
</dbReference>
<feature type="compositionally biased region" description="Basic and acidic residues" evidence="9">
    <location>
        <begin position="256"/>
        <end position="271"/>
    </location>
</feature>
<keyword evidence="2" id="KW-0645">Protease</keyword>
<dbReference type="PRINTS" id="PR00367">
    <property type="entry name" value="ETHRSPELEMNT"/>
</dbReference>
<keyword evidence="7" id="KW-0539">Nucleus</keyword>
<dbReference type="FunFam" id="3.30.730.10:FF:000001">
    <property type="entry name" value="Ethylene-responsive transcription factor 2"/>
    <property type="match status" value="1"/>
</dbReference>
<sequence length="624" mass="71678">MDSSFYTYISNEPLPFNENDSDEMVLYGMLQAESSNYHGHDPSNWATSCQELKINYRGVRPRRWGKYAAEIRDSTRNGARVWLGTFDTPEEAALAYDQAAFVARGSMAVLNFPVETVLESLRAMDYRFEEGSSPVLALKKSHSMRRKAMVRENKRKEMKFDHEDEEYDTNMVVFEDLGADYLEEIMRLSETSAGSCTRSVRVARCFAFGFLVHSAKKGISNDSQEKLLFTKHDNKKGHGKRFGNQVSNRFNSSQKNWRDDKGKQVDKDERSFQGSHYNKSKKTHKPMSKVRCYNCKERGHYSNTCPKRKQLQEHSNLVEEDVEPTLLMAILDEQRDHQEVLLNEKEIKPSQYGTTNESLWYLDNGASNHMIGNKEHFRELDKKVSGRVRFGDGSFVEIEGKHIRAPFPNQARFKSDKPLELVYGDLCGPISPPTHSGKKYIFFLVDDCTRYMWIYLLSSKNHAFGIFREFKQLVENEVGTKLKTLTTDRGGEFTSSEFNSFCKEHGIARQLTAPYTPQQNGVVERRNRTMLSTTRSIMKAMSMPQNFWGEAVRHTIYVLNRTPTKALKNSTPFEALKGRKPNLKHLRVFGCVAYAKVPSNHLTKLDDRSVKMVYLGVQEGSKAC</sequence>
<name>A0A5N6Q592_9ASTR</name>
<evidence type="ECO:0000259" key="10">
    <source>
        <dbReference type="PROSITE" id="PS50158"/>
    </source>
</evidence>
<evidence type="ECO:0000259" key="11">
    <source>
        <dbReference type="PROSITE" id="PS50994"/>
    </source>
</evidence>
<keyword evidence="8" id="KW-0863">Zinc-finger</keyword>
<dbReference type="SUPFAM" id="SSF53098">
    <property type="entry name" value="Ribonuclease H-like"/>
    <property type="match status" value="1"/>
</dbReference>
<dbReference type="CDD" id="cd00018">
    <property type="entry name" value="AP2"/>
    <property type="match status" value="1"/>
</dbReference>
<dbReference type="InterPro" id="IPR001584">
    <property type="entry name" value="Integrase_cat-core"/>
</dbReference>
<feature type="domain" description="CCHC-type" evidence="10">
    <location>
        <begin position="291"/>
        <end position="307"/>
    </location>
</feature>
<dbReference type="Gene3D" id="3.30.730.10">
    <property type="entry name" value="AP2/ERF domain"/>
    <property type="match status" value="1"/>
</dbReference>
<evidence type="ECO:0000256" key="1">
    <source>
        <dbReference type="ARBA" id="ARBA00004123"/>
    </source>
</evidence>
<evidence type="ECO:0008006" key="15">
    <source>
        <dbReference type="Google" id="ProtNLM"/>
    </source>
</evidence>
<reference evidence="13 14" key="1">
    <citation type="submission" date="2019-05" db="EMBL/GenBank/DDBJ databases">
        <title>Mikania micrantha, genome provides insights into the molecular mechanism of rapid growth.</title>
        <authorList>
            <person name="Liu B."/>
        </authorList>
    </citation>
    <scope>NUCLEOTIDE SEQUENCE [LARGE SCALE GENOMIC DNA]</scope>
    <source>
        <strain evidence="13">NLD-2019</strain>
        <tissue evidence="13">Leaf</tissue>
    </source>
</reference>
<dbReference type="OrthoDB" id="2013098at2759"/>
<evidence type="ECO:0000313" key="13">
    <source>
        <dbReference type="EMBL" id="KAD7479844.1"/>
    </source>
</evidence>
<evidence type="ECO:0000313" key="14">
    <source>
        <dbReference type="Proteomes" id="UP000326396"/>
    </source>
</evidence>
<dbReference type="Gene3D" id="4.10.60.10">
    <property type="entry name" value="Zinc finger, CCHC-type"/>
    <property type="match status" value="1"/>
</dbReference>
<protein>
    <recommendedName>
        <fullName evidence="15">Integrase catalytic domain-containing protein</fullName>
    </recommendedName>
</protein>
<keyword evidence="5" id="KW-0238">DNA-binding</keyword>
<dbReference type="InterPro" id="IPR057670">
    <property type="entry name" value="SH3_retrovirus"/>
</dbReference>
<dbReference type="SMART" id="SM00343">
    <property type="entry name" value="ZnF_C2HC"/>
    <property type="match status" value="1"/>
</dbReference>